<feature type="non-terminal residue" evidence="1">
    <location>
        <position position="1"/>
    </location>
</feature>
<proteinExistence type="predicted"/>
<evidence type="ECO:0008006" key="2">
    <source>
        <dbReference type="Google" id="ProtNLM"/>
    </source>
</evidence>
<dbReference type="InterPro" id="IPR023214">
    <property type="entry name" value="HAD_sf"/>
</dbReference>
<dbReference type="NCBIfam" id="TIGR01549">
    <property type="entry name" value="HAD-SF-IA-v1"/>
    <property type="match status" value="1"/>
</dbReference>
<evidence type="ECO:0000313" key="1">
    <source>
        <dbReference type="EMBL" id="GAF99656.1"/>
    </source>
</evidence>
<dbReference type="PANTHER" id="PTHR43434">
    <property type="entry name" value="PHOSPHOGLYCOLATE PHOSPHATASE"/>
    <property type="match status" value="1"/>
</dbReference>
<comment type="caution">
    <text evidence="1">The sequence shown here is derived from an EMBL/GenBank/DDBJ whole genome shotgun (WGS) entry which is preliminary data.</text>
</comment>
<dbReference type="InterPro" id="IPR050155">
    <property type="entry name" value="HAD-like_hydrolase_sf"/>
</dbReference>
<dbReference type="PANTHER" id="PTHR43434:SF13">
    <property type="entry name" value="PHOSPHOGLYCOLATE PHOSPHATASE"/>
    <property type="match status" value="1"/>
</dbReference>
<dbReference type="GO" id="GO:0005829">
    <property type="term" value="C:cytosol"/>
    <property type="evidence" value="ECO:0007669"/>
    <property type="project" value="TreeGrafter"/>
</dbReference>
<name>X0UK42_9ZZZZ</name>
<dbReference type="InterPro" id="IPR036412">
    <property type="entry name" value="HAD-like_sf"/>
</dbReference>
<dbReference type="AlphaFoldDB" id="X0UK42"/>
<reference evidence="1" key="1">
    <citation type="journal article" date="2014" name="Front. Microbiol.">
        <title>High frequency of phylogenetically diverse reductive dehalogenase-homologous genes in deep subseafloor sedimentary metagenomes.</title>
        <authorList>
            <person name="Kawai M."/>
            <person name="Futagami T."/>
            <person name="Toyoda A."/>
            <person name="Takaki Y."/>
            <person name="Nishi S."/>
            <person name="Hori S."/>
            <person name="Arai W."/>
            <person name="Tsubouchi T."/>
            <person name="Morono Y."/>
            <person name="Uchiyama I."/>
            <person name="Ito T."/>
            <person name="Fujiyama A."/>
            <person name="Inagaki F."/>
            <person name="Takami H."/>
        </authorList>
    </citation>
    <scope>NUCLEOTIDE SEQUENCE</scope>
    <source>
        <strain evidence="1">Expedition CK06-06</strain>
    </source>
</reference>
<dbReference type="InterPro" id="IPR006439">
    <property type="entry name" value="HAD-SF_hydro_IA"/>
</dbReference>
<dbReference type="GO" id="GO:0008967">
    <property type="term" value="F:phosphoglycolate phosphatase activity"/>
    <property type="evidence" value="ECO:0007669"/>
    <property type="project" value="TreeGrafter"/>
</dbReference>
<dbReference type="EMBL" id="BARS01028841">
    <property type="protein sequence ID" value="GAF99656.1"/>
    <property type="molecule type" value="Genomic_DNA"/>
</dbReference>
<dbReference type="Gene3D" id="3.40.50.1000">
    <property type="entry name" value="HAD superfamily/HAD-like"/>
    <property type="match status" value="1"/>
</dbReference>
<dbReference type="InterPro" id="IPR041492">
    <property type="entry name" value="HAD_2"/>
</dbReference>
<protein>
    <recommendedName>
        <fullName evidence="2">Carotenoid oxygenase</fullName>
    </recommendedName>
</protein>
<accession>X0UK42</accession>
<dbReference type="GO" id="GO:0006281">
    <property type="term" value="P:DNA repair"/>
    <property type="evidence" value="ECO:0007669"/>
    <property type="project" value="TreeGrafter"/>
</dbReference>
<dbReference type="Pfam" id="PF13419">
    <property type="entry name" value="HAD_2"/>
    <property type="match status" value="1"/>
</dbReference>
<organism evidence="1">
    <name type="scientific">marine sediment metagenome</name>
    <dbReference type="NCBI Taxonomy" id="412755"/>
    <lineage>
        <taxon>unclassified sequences</taxon>
        <taxon>metagenomes</taxon>
        <taxon>ecological metagenomes</taxon>
    </lineage>
</organism>
<sequence>LGIPLAKVPTIIEEGRSGLAEKIESVAPVEGIEEVLLRLKAGGYELGILTSNSRETVDKFLKKNNLDLFDFIYSGSSLFGKDRVLEKLLKDRKLKSKQAVYVGDEIRDIDAAKKVGVRIVAVGWGYNTGQLLRKRNPDYLVESPKELVKIVESLGKS</sequence>
<gene>
    <name evidence="1" type="ORF">S01H1_45166</name>
</gene>
<dbReference type="SUPFAM" id="SSF56784">
    <property type="entry name" value="HAD-like"/>
    <property type="match status" value="1"/>
</dbReference>